<accession>A0ACC3C549</accession>
<reference evidence="1" key="1">
    <citation type="submission" date="2019-11" db="EMBL/GenBank/DDBJ databases">
        <title>Nori genome reveals adaptations in red seaweeds to the harsh intertidal environment.</title>
        <authorList>
            <person name="Wang D."/>
            <person name="Mao Y."/>
        </authorList>
    </citation>
    <scope>NUCLEOTIDE SEQUENCE</scope>
    <source>
        <tissue evidence="1">Gametophyte</tissue>
    </source>
</reference>
<organism evidence="1 2">
    <name type="scientific">Pyropia yezoensis</name>
    <name type="common">Susabi-nori</name>
    <name type="synonym">Porphyra yezoensis</name>
    <dbReference type="NCBI Taxonomy" id="2788"/>
    <lineage>
        <taxon>Eukaryota</taxon>
        <taxon>Rhodophyta</taxon>
        <taxon>Bangiophyceae</taxon>
        <taxon>Bangiales</taxon>
        <taxon>Bangiaceae</taxon>
        <taxon>Pyropia</taxon>
    </lineage>
</organism>
<evidence type="ECO:0000313" key="2">
    <source>
        <dbReference type="Proteomes" id="UP000798662"/>
    </source>
</evidence>
<proteinExistence type="predicted"/>
<sequence>MGASTSPPATGASTSPPATGAATTASLSTPPSGTTGGDRPPVELQTLLVIPGSTLADASGAVVAAGPCTFAQTPVGSPSAAGAAGSPAAAAVAAADDDEAGYLAVACIGNMMLPLVPSCTTVLPYPPTAFILALGDAATGAVTSYTLTAAADTPPSVVQEAVAILRHFTTMEAAAGASSPAASPPPPMGAAAAGRPPSTSPGLAGRVERGSEAAARKILTLGEAARGSIHRRLATATANAATRGAVQDGADGSRGSGVSSGGSSGGNGGGRGRRDVPVPKAVVWTFSGVGRASSGVAGALTGVGERVARSVGGGLANSGVMRRAREAPPNSVGGVFHTTLSTGCLAFANIYEAADETGRAILTTTATGATALTDARYGPRAAAVAHDTGLTAVSAYRVMRFPSKFGATTIVKTFATTTADGTRGARAGGPAGVGSGVAAAAAAGPADWQVGGLPGAPGGAAPGGGGGARAPPTAAGSRGEHTPASAYAATRGAPDYHL</sequence>
<comment type="caution">
    <text evidence="1">The sequence shown here is derived from an EMBL/GenBank/DDBJ whole genome shotgun (WGS) entry which is preliminary data.</text>
</comment>
<name>A0ACC3C549_PYRYE</name>
<evidence type="ECO:0000313" key="1">
    <source>
        <dbReference type="EMBL" id="KAK1864942.1"/>
    </source>
</evidence>
<gene>
    <name evidence="1" type="ORF">I4F81_007478</name>
</gene>
<dbReference type="EMBL" id="CM020619">
    <property type="protein sequence ID" value="KAK1864942.1"/>
    <property type="molecule type" value="Genomic_DNA"/>
</dbReference>
<dbReference type="Proteomes" id="UP000798662">
    <property type="component" value="Chromosome 2"/>
</dbReference>
<protein>
    <submittedName>
        <fullName evidence="1">Uncharacterized protein</fullName>
    </submittedName>
</protein>
<keyword evidence="2" id="KW-1185">Reference proteome</keyword>